<feature type="domain" description="UspA" evidence="5">
    <location>
        <begin position="133"/>
        <end position="274"/>
    </location>
</feature>
<dbReference type="CDD" id="cd00293">
    <property type="entry name" value="USP-like"/>
    <property type="match status" value="2"/>
</dbReference>
<comment type="subcellular location">
    <subcellularLocation>
        <location evidence="1">Cytoplasm</location>
    </subcellularLocation>
</comment>
<comment type="similarity">
    <text evidence="2">Belongs to the universal stress protein A family.</text>
</comment>
<evidence type="ECO:0000256" key="1">
    <source>
        <dbReference type="ARBA" id="ARBA00004496"/>
    </source>
</evidence>
<evidence type="ECO:0000256" key="4">
    <source>
        <dbReference type="ARBA" id="ARBA00022490"/>
    </source>
</evidence>
<evidence type="ECO:0000313" key="7">
    <source>
        <dbReference type="Proteomes" id="UP001500975"/>
    </source>
</evidence>
<feature type="domain" description="UspA" evidence="5">
    <location>
        <begin position="6"/>
        <end position="126"/>
    </location>
</feature>
<name>A0ABP8IEI9_9BURK</name>
<dbReference type="PRINTS" id="PR01438">
    <property type="entry name" value="UNVRSLSTRESS"/>
</dbReference>
<keyword evidence="7" id="KW-1185">Reference proteome</keyword>
<dbReference type="SUPFAM" id="SSF52402">
    <property type="entry name" value="Adenine nucleotide alpha hydrolases-like"/>
    <property type="match status" value="2"/>
</dbReference>
<evidence type="ECO:0000256" key="2">
    <source>
        <dbReference type="ARBA" id="ARBA00008791"/>
    </source>
</evidence>
<gene>
    <name evidence="6" type="ORF">GCM10023165_50490</name>
</gene>
<dbReference type="Gene3D" id="3.40.50.12370">
    <property type="match status" value="1"/>
</dbReference>
<evidence type="ECO:0000313" key="6">
    <source>
        <dbReference type="EMBL" id="GAA4357007.1"/>
    </source>
</evidence>
<organism evidence="6 7">
    <name type="scientific">Variovorax defluvii</name>
    <dbReference type="NCBI Taxonomy" id="913761"/>
    <lineage>
        <taxon>Bacteria</taxon>
        <taxon>Pseudomonadati</taxon>
        <taxon>Pseudomonadota</taxon>
        <taxon>Betaproteobacteria</taxon>
        <taxon>Burkholderiales</taxon>
        <taxon>Comamonadaceae</taxon>
        <taxon>Variovorax</taxon>
    </lineage>
</organism>
<dbReference type="EMBL" id="BAABGJ010000081">
    <property type="protein sequence ID" value="GAA4357007.1"/>
    <property type="molecule type" value="Genomic_DNA"/>
</dbReference>
<dbReference type="Proteomes" id="UP001500975">
    <property type="component" value="Unassembled WGS sequence"/>
</dbReference>
<keyword evidence="4" id="KW-0963">Cytoplasm</keyword>
<sequence>MIPRFILAVTDLSPRGNHALSRAALLCAEHGAALTLVYLAYPGEAVPGDASTRLAHHALQLGQRHGIRVRAVSRLSFKVEDLLPEARRADLVVWGTAPVRGLRAFFAGEPVEQFLRTARRPVLVVRREAERDYRSLIVAVDFSESSRALVDISFGLGKSAEVELFHAVSTANEGKLRHAEVSEQAIKAYRDACRRHAQDRMFWLTDSYDSRRNRVLSAISHGDAARQTVVQQQNSGAELIVVGRHPSSRWSELLFDKTASRILDLSDADVLVVPHDHEPASSAAAAHRLAADALPVRRVRAGGPRPPQLPDPAAVNGRAIRAGQPTTATGGHGAPLPSFWLSAAAMGR</sequence>
<protein>
    <recommendedName>
        <fullName evidence="5">UspA domain-containing protein</fullName>
    </recommendedName>
</protein>
<accession>A0ABP8IEI9</accession>
<evidence type="ECO:0000259" key="5">
    <source>
        <dbReference type="Pfam" id="PF00582"/>
    </source>
</evidence>
<proteinExistence type="inferred from homology"/>
<reference evidence="7" key="1">
    <citation type="journal article" date="2019" name="Int. J. Syst. Evol. Microbiol.">
        <title>The Global Catalogue of Microorganisms (GCM) 10K type strain sequencing project: providing services to taxonomists for standard genome sequencing and annotation.</title>
        <authorList>
            <consortium name="The Broad Institute Genomics Platform"/>
            <consortium name="The Broad Institute Genome Sequencing Center for Infectious Disease"/>
            <person name="Wu L."/>
            <person name="Ma J."/>
        </authorList>
    </citation>
    <scope>NUCLEOTIDE SEQUENCE [LARGE SCALE GENOMIC DNA]</scope>
    <source>
        <strain evidence="7">JCM 17804</strain>
    </source>
</reference>
<evidence type="ECO:0000256" key="3">
    <source>
        <dbReference type="ARBA" id="ARBA00011738"/>
    </source>
</evidence>
<dbReference type="Pfam" id="PF00582">
    <property type="entry name" value="Usp"/>
    <property type="match status" value="2"/>
</dbReference>
<dbReference type="InterPro" id="IPR006016">
    <property type="entry name" value="UspA"/>
</dbReference>
<dbReference type="PANTHER" id="PTHR46268:SF23">
    <property type="entry name" value="UNIVERSAL STRESS PROTEIN A-RELATED"/>
    <property type="match status" value="1"/>
</dbReference>
<dbReference type="InterPro" id="IPR006015">
    <property type="entry name" value="Universal_stress_UspA"/>
</dbReference>
<comment type="caution">
    <text evidence="6">The sequence shown here is derived from an EMBL/GenBank/DDBJ whole genome shotgun (WGS) entry which is preliminary data.</text>
</comment>
<dbReference type="PANTHER" id="PTHR46268">
    <property type="entry name" value="STRESS RESPONSE PROTEIN NHAX"/>
    <property type="match status" value="1"/>
</dbReference>
<comment type="subunit">
    <text evidence="3">Homodimer.</text>
</comment>